<dbReference type="RefSeq" id="WP_250340354.1">
    <property type="nucleotide sequence ID" value="NZ_CP063231.1"/>
</dbReference>
<proteinExistence type="predicted"/>
<evidence type="ECO:0000313" key="2">
    <source>
        <dbReference type="Proteomes" id="UP001056681"/>
    </source>
</evidence>
<dbReference type="InterPro" id="IPR016035">
    <property type="entry name" value="Acyl_Trfase/lysoPLipase"/>
</dbReference>
<dbReference type="Proteomes" id="UP001056681">
    <property type="component" value="Chromosome"/>
</dbReference>
<protein>
    <submittedName>
        <fullName evidence="1">Patatin-like phospholipase family protein</fullName>
    </submittedName>
</protein>
<sequence>MPDTDLPLAHPEITPPPRAYTFELGLALAGAVSGGAYAAGVLDFFYEALEHWYAAKERGLPVPTHDVLLRDISGASAGSINGVISAVVLPYAFPHVHAAQTEEEAAANPFYDVWVKRVDIEGFLDTDDLADKNVPIASLLNTRRLDEIGDRVLHYEAAPRARPYIANPLKLVFTVTNLRGVPYAVPFAGDEVEAGHSMIAHEDYLRFAVDMGQGAYDRVWQYPDDLYVAHPKRLPDGGWTAIMNAALASSAFPGGLRYREVERRWSDYMQRSVVVPDELGVSRVVPIAPQRDASDGHGATYRFVGVDGGAMDNEPFELARTELAGTLGRNPRRGDQVNRIVLMVDPFPEPDDLGPEFAASINVVEALSALFASWKQQARFKPREIALAMDDAVYSRFLIAPTRPCVDGSERWLGGRALAAGALGGFSGFFAEAYRRHDFLLGRRNAQRFLAEHFLVPANNPIVAEWAADPAMAHYLRVRDGVLHAPVIPLVADCHPAQREDTLPLWPKGAFDPASLLPPVKKRLDALYRVATDKWNDKLLTWLAWHTYARRKLLTFASRRLVEALRKHDLW</sequence>
<reference evidence="1" key="1">
    <citation type="submission" date="2020-10" db="EMBL/GenBank/DDBJ databases">
        <title>Whole-genome sequence of Luteibacter sp. EIF3.</title>
        <authorList>
            <person name="Friedrich I."/>
            <person name="Hertel R."/>
            <person name="Daniel R."/>
        </authorList>
    </citation>
    <scope>NUCLEOTIDE SEQUENCE</scope>
    <source>
        <strain evidence="1">EIF3</strain>
    </source>
</reference>
<dbReference type="SUPFAM" id="SSF52151">
    <property type="entry name" value="FabD/lysophospholipase-like"/>
    <property type="match status" value="1"/>
</dbReference>
<organism evidence="1 2">
    <name type="scientific">Luteibacter flocculans</name>
    <dbReference type="NCBI Taxonomy" id="2780091"/>
    <lineage>
        <taxon>Bacteria</taxon>
        <taxon>Pseudomonadati</taxon>
        <taxon>Pseudomonadota</taxon>
        <taxon>Gammaproteobacteria</taxon>
        <taxon>Lysobacterales</taxon>
        <taxon>Rhodanobacteraceae</taxon>
        <taxon>Luteibacter</taxon>
    </lineage>
</organism>
<name>A0ABY4T6M0_9GAMM</name>
<evidence type="ECO:0000313" key="1">
    <source>
        <dbReference type="EMBL" id="URL59869.1"/>
    </source>
</evidence>
<keyword evidence="2" id="KW-1185">Reference proteome</keyword>
<accession>A0ABY4T6M0</accession>
<gene>
    <name evidence="1" type="ORF">IM816_07205</name>
</gene>
<dbReference type="EMBL" id="CP063231">
    <property type="protein sequence ID" value="URL59869.1"/>
    <property type="molecule type" value="Genomic_DNA"/>
</dbReference>